<name>A0A0F9D955_9ZZZZ</name>
<feature type="non-terminal residue" evidence="1">
    <location>
        <position position="299"/>
    </location>
</feature>
<gene>
    <name evidence="1" type="ORF">LCGC14_2307470</name>
</gene>
<protein>
    <recommendedName>
        <fullName evidence="2">Cadherin-like domain-containing protein</fullName>
    </recommendedName>
</protein>
<comment type="caution">
    <text evidence="1">The sequence shown here is derived from an EMBL/GenBank/DDBJ whole genome shotgun (WGS) entry which is preliminary data.</text>
</comment>
<dbReference type="Pfam" id="PF17963">
    <property type="entry name" value="Big_9"/>
    <property type="match status" value="2"/>
</dbReference>
<evidence type="ECO:0000313" key="1">
    <source>
        <dbReference type="EMBL" id="KKL50241.1"/>
    </source>
</evidence>
<reference evidence="1" key="1">
    <citation type="journal article" date="2015" name="Nature">
        <title>Complex archaea that bridge the gap between prokaryotes and eukaryotes.</title>
        <authorList>
            <person name="Spang A."/>
            <person name="Saw J.H."/>
            <person name="Jorgensen S.L."/>
            <person name="Zaremba-Niedzwiedzka K."/>
            <person name="Martijn J."/>
            <person name="Lind A.E."/>
            <person name="van Eijk R."/>
            <person name="Schleper C."/>
            <person name="Guy L."/>
            <person name="Ettema T.J."/>
        </authorList>
    </citation>
    <scope>NUCLEOTIDE SEQUENCE</scope>
</reference>
<dbReference type="Gene3D" id="2.60.40.2810">
    <property type="match status" value="2"/>
</dbReference>
<organism evidence="1">
    <name type="scientific">marine sediment metagenome</name>
    <dbReference type="NCBI Taxonomy" id="412755"/>
    <lineage>
        <taxon>unclassified sequences</taxon>
        <taxon>metagenomes</taxon>
        <taxon>ecological metagenomes</taxon>
    </lineage>
</organism>
<dbReference type="EMBL" id="LAZR01032674">
    <property type="protein sequence ID" value="KKL50241.1"/>
    <property type="molecule type" value="Genomic_DNA"/>
</dbReference>
<dbReference type="AlphaFoldDB" id="A0A0F9D955"/>
<dbReference type="NCBIfam" id="NF012211">
    <property type="entry name" value="tand_rpt_95"/>
    <property type="match status" value="2"/>
</dbReference>
<accession>A0A0F9D955</accession>
<evidence type="ECO:0008006" key="2">
    <source>
        <dbReference type="Google" id="ProtNLM"/>
    </source>
</evidence>
<sequence>MNTVMIAPSGGQEVEVLAKAKRRRFALDTNNPWWRMQMDLLTRAHEAGRGRWITGIPDTHSGGDALSALRGRQQLCIDLVDNAAHVQAAMEELEPVVIDVYNTPPALNNNEYSVHHSDVLVIDASAQGFLVDDYDADGDDLTVVIVSGPTNGTLDSINTTDGTFTYNPNDDFVGTDLLTYKVSDGCDERTGYVTINVWNNAPTANPDTYSMNHTEMRLTVSESNGVGANDLDWDEDDLTFALVSGPSHGALETFSTSSGSFIYNPDDDFAGIDSFTYSVSDGTSITASASVQIRVDNMS</sequence>
<proteinExistence type="predicted"/>